<name>A0ABW8J2G2_9GAMM</name>
<dbReference type="Proteomes" id="UP001620339">
    <property type="component" value="Unassembled WGS sequence"/>
</dbReference>
<sequence length="174" mass="17821">MKHANRTLIATVLACSLAACHVPDTTMENGAIRLYGDVVTLHVDGASEANIAADGGFTVGGNAVVVTPAERALLAQYNQSVRDVRNTGLAIGKAGVSMATKAITTAVSSSSGNADKATKAGSDRIEKLSLDICKDTAAIKDAQDQLAAQLVAFKPYAAIVSADDVASCEKDAKD</sequence>
<evidence type="ECO:0000256" key="1">
    <source>
        <dbReference type="SAM" id="SignalP"/>
    </source>
</evidence>
<dbReference type="RefSeq" id="WP_404612272.1">
    <property type="nucleotide sequence ID" value="NZ_JADIKK010000008.1"/>
</dbReference>
<protein>
    <recommendedName>
        <fullName evidence="4">DUF2884 family protein</fullName>
    </recommendedName>
</protein>
<evidence type="ECO:0000313" key="3">
    <source>
        <dbReference type="Proteomes" id="UP001620339"/>
    </source>
</evidence>
<evidence type="ECO:0008006" key="4">
    <source>
        <dbReference type="Google" id="ProtNLM"/>
    </source>
</evidence>
<accession>A0ABW8J2G2</accession>
<keyword evidence="3" id="KW-1185">Reference proteome</keyword>
<dbReference type="EMBL" id="JADIKK010000008">
    <property type="protein sequence ID" value="MFK2876492.1"/>
    <property type="molecule type" value="Genomic_DNA"/>
</dbReference>
<evidence type="ECO:0000313" key="2">
    <source>
        <dbReference type="EMBL" id="MFK2876492.1"/>
    </source>
</evidence>
<reference evidence="2 3" key="1">
    <citation type="submission" date="2020-10" db="EMBL/GenBank/DDBJ databases">
        <title>Phylogeny of dyella-like bacteria.</title>
        <authorList>
            <person name="Fu J."/>
        </authorList>
    </citation>
    <scope>NUCLEOTIDE SEQUENCE [LARGE SCALE GENOMIC DNA]</scope>
    <source>
        <strain evidence="2 3">KACC 19113</strain>
    </source>
</reference>
<dbReference type="PROSITE" id="PS51257">
    <property type="entry name" value="PROKAR_LIPOPROTEIN"/>
    <property type="match status" value="1"/>
</dbReference>
<gene>
    <name evidence="2" type="ORF">ISP25_05355</name>
</gene>
<feature type="signal peptide" evidence="1">
    <location>
        <begin position="1"/>
        <end position="21"/>
    </location>
</feature>
<proteinExistence type="predicted"/>
<comment type="caution">
    <text evidence="2">The sequence shown here is derived from an EMBL/GenBank/DDBJ whole genome shotgun (WGS) entry which is preliminary data.</text>
</comment>
<feature type="chain" id="PRO_5046048971" description="DUF2884 family protein" evidence="1">
    <location>
        <begin position="22"/>
        <end position="174"/>
    </location>
</feature>
<organism evidence="2 3">
    <name type="scientific">Rhodanobacter hydrolyticus</name>
    <dbReference type="NCBI Taxonomy" id="2250595"/>
    <lineage>
        <taxon>Bacteria</taxon>
        <taxon>Pseudomonadati</taxon>
        <taxon>Pseudomonadota</taxon>
        <taxon>Gammaproteobacteria</taxon>
        <taxon>Lysobacterales</taxon>
        <taxon>Rhodanobacteraceae</taxon>
        <taxon>Rhodanobacter</taxon>
    </lineage>
</organism>
<keyword evidence="1" id="KW-0732">Signal</keyword>